<comment type="caution">
    <text evidence="3">The sequence shown here is derived from an EMBL/GenBank/DDBJ whole genome shotgun (WGS) entry which is preliminary data.</text>
</comment>
<dbReference type="Proteomes" id="UP001589789">
    <property type="component" value="Unassembled WGS sequence"/>
</dbReference>
<accession>A0ABV6IKY2</accession>
<evidence type="ECO:0000313" key="4">
    <source>
        <dbReference type="Proteomes" id="UP001589789"/>
    </source>
</evidence>
<gene>
    <name evidence="3" type="ORF">ACFFIC_01580</name>
</gene>
<keyword evidence="2" id="KW-0732">Signal</keyword>
<feature type="signal peptide" evidence="2">
    <location>
        <begin position="1"/>
        <end position="29"/>
    </location>
</feature>
<evidence type="ECO:0000256" key="2">
    <source>
        <dbReference type="SAM" id="SignalP"/>
    </source>
</evidence>
<organism evidence="3 4">
    <name type="scientific">Muricoccus vinaceus</name>
    <dbReference type="NCBI Taxonomy" id="424704"/>
    <lineage>
        <taxon>Bacteria</taxon>
        <taxon>Pseudomonadati</taxon>
        <taxon>Pseudomonadota</taxon>
        <taxon>Alphaproteobacteria</taxon>
        <taxon>Acetobacterales</taxon>
        <taxon>Roseomonadaceae</taxon>
        <taxon>Muricoccus</taxon>
    </lineage>
</organism>
<reference evidence="3 4" key="1">
    <citation type="submission" date="2024-09" db="EMBL/GenBank/DDBJ databases">
        <authorList>
            <person name="Sun Q."/>
            <person name="Mori K."/>
        </authorList>
    </citation>
    <scope>NUCLEOTIDE SEQUENCE [LARGE SCALE GENOMIC DNA]</scope>
    <source>
        <strain evidence="3 4">CCM 7468</strain>
    </source>
</reference>
<name>A0ABV6IKY2_9PROT</name>
<dbReference type="InterPro" id="IPR017467">
    <property type="entry name" value="CHP03016_PEP-CTERM"/>
</dbReference>
<dbReference type="NCBIfam" id="TIGR03016">
    <property type="entry name" value="pepcterm_hypo_1"/>
    <property type="match status" value="1"/>
</dbReference>
<dbReference type="RefSeq" id="WP_377048260.1">
    <property type="nucleotide sequence ID" value="NZ_JBHLVZ010000001.1"/>
</dbReference>
<feature type="region of interest" description="Disordered" evidence="1">
    <location>
        <begin position="29"/>
        <end position="79"/>
    </location>
</feature>
<proteinExistence type="predicted"/>
<sequence>MSRPRPSAPPPMRAAVLALACAFAGSAAAQETTGSGLASDTGAERPGEATSGETTVPDVTDLTRPDRPTTFDPFSPRGAADTFFGASPVGRLGSGLAPDEAGLFVGSPVQPGGLGAPLGPPAGLGLAPGQAYTVRPSVGLQQLYTDNLFNTRNNKRDEFITTITPSIYAAADTERLRGSLAYLPTFAHYANTSGQDRLDHRFAGSALATLLPGSFYLSLSGSADTRTATGGFTPEGTTVVDRRNNVQTFNVQASPYYVQRFGGWATAIVGYAYGHGSTSGNDAFVPGTQQRFFTSQSYNSNQLFGVLRSGENLGRVALEGRASGTTYEGTGVLDGAHRSETSVQALYAITRNIAGFVEGGYENQKYAGTPRVEISGPIWSVGARLRPNEDSLVIARYGRRDGYNSAALEAQVSIGPRTRLVATYQDRLTTSTRRGNDLLSSASLDESGYPLSRGNVFSPGADSSSFSGNPFLATQGGLLRVKRAAAAISRSFTRDVVTLSVFREEQLPVASTPESTVFSQKATSGSLAWSHQLTQEMTAIGYVQYGTYSSSGFGSGNNATASASLVRRFTPQLSGSVQYAISRRDSGDRFSNGGASIQNLVLVSLRQDF</sequence>
<evidence type="ECO:0000313" key="3">
    <source>
        <dbReference type="EMBL" id="MFC0384237.1"/>
    </source>
</evidence>
<keyword evidence="4" id="KW-1185">Reference proteome</keyword>
<feature type="chain" id="PRO_5046869989" evidence="2">
    <location>
        <begin position="30"/>
        <end position="609"/>
    </location>
</feature>
<dbReference type="EMBL" id="JBHLVZ010000001">
    <property type="protein sequence ID" value="MFC0384237.1"/>
    <property type="molecule type" value="Genomic_DNA"/>
</dbReference>
<evidence type="ECO:0000256" key="1">
    <source>
        <dbReference type="SAM" id="MobiDB-lite"/>
    </source>
</evidence>
<protein>
    <submittedName>
        <fullName evidence="3">TIGR03016 family PEP-CTERM system-associated outer membrane protein</fullName>
    </submittedName>
</protein>